<dbReference type="Proteomes" id="UP000704712">
    <property type="component" value="Unassembled WGS sequence"/>
</dbReference>
<sequence>MQISAYAFDMVAKQHFFAVGPEAYYDVDLCTSGKATLRHVGTGSIHEIDLTTRDVPRWITHNPINNIDDGEVGAGGVNRISCATVRQQPAIQPTERFIQSEALAEKVVERLTVQSTPTYRLALEGLNGLSDALQSGRVPQFVSHATQDCFPKHFQLSEVPHLQLTIIHSSSKLDEESAREVDASDESGSTVKTSTIQTHTTTRHAPEIGVQVPEMIQSKPENSEPTSKIKSEVVAYSASAPEDRKQAEISPQVGSKEAPFEVASPVRRLGMSSYEKRTKDAKEIEAARRFAAEIRDEKKTRKVRLDDAAALLEGSYSMHGAEAMVTALDLPHVDVSGPLTVRPYNIGEEVPVIKAIPQLDKIEEAIQAIKETGNPDLLAHWPDYGCAALDHLDTMASTIEARHRFGLDRYTLAWIEKITWRSSVVVDPFKDTCDVTKVMTDKTEHKAIVEKMNLGVTNVCGQRVREHQLLDFRENLWLHSTSILAGMMILRGEYRGVAVVDPSFHNYYSTGHRTRIAGCYGAVNPSNTYVISIINVDKEFNSHCNYNILESAVKKTIQPLLRMNAMVFKKIDWCTQRDSSFCGVLCLVVLEILLAGAKWDEGMYKLVTYLRMRYLLKVLSATQMAVHMYEE</sequence>
<proteinExistence type="predicted"/>
<reference evidence="2" key="1">
    <citation type="submission" date="2020-03" db="EMBL/GenBank/DDBJ databases">
        <title>Hybrid Assembly of Korean Phytophthora infestans isolates.</title>
        <authorList>
            <person name="Prokchorchik M."/>
            <person name="Lee Y."/>
            <person name="Seo J."/>
            <person name="Cho J.-H."/>
            <person name="Park Y.-E."/>
            <person name="Jang D.-C."/>
            <person name="Im J.-S."/>
            <person name="Choi J.-G."/>
            <person name="Park H.-J."/>
            <person name="Lee G.-B."/>
            <person name="Lee Y.-G."/>
            <person name="Hong S.-Y."/>
            <person name="Cho K."/>
            <person name="Sohn K.H."/>
        </authorList>
    </citation>
    <scope>NUCLEOTIDE SEQUENCE</scope>
    <source>
        <strain evidence="2">KR_2_A2</strain>
    </source>
</reference>
<name>A0A8S9V2J3_PHYIN</name>
<feature type="region of interest" description="Disordered" evidence="1">
    <location>
        <begin position="173"/>
        <end position="201"/>
    </location>
</feature>
<protein>
    <recommendedName>
        <fullName evidence="4">Ubiquitin-like protease family profile domain-containing protein</fullName>
    </recommendedName>
</protein>
<accession>A0A8S9V2J3</accession>
<evidence type="ECO:0000313" key="3">
    <source>
        <dbReference type="Proteomes" id="UP000704712"/>
    </source>
</evidence>
<evidence type="ECO:0000256" key="1">
    <source>
        <dbReference type="SAM" id="MobiDB-lite"/>
    </source>
</evidence>
<comment type="caution">
    <text evidence="2">The sequence shown here is derived from an EMBL/GenBank/DDBJ whole genome shotgun (WGS) entry which is preliminary data.</text>
</comment>
<feature type="compositionally biased region" description="Low complexity" evidence="1">
    <location>
        <begin position="190"/>
        <end position="200"/>
    </location>
</feature>
<dbReference type="AlphaFoldDB" id="A0A8S9V2J3"/>
<evidence type="ECO:0008006" key="4">
    <source>
        <dbReference type="Google" id="ProtNLM"/>
    </source>
</evidence>
<organism evidence="2 3">
    <name type="scientific">Phytophthora infestans</name>
    <name type="common">Potato late blight agent</name>
    <name type="synonym">Botrytis infestans</name>
    <dbReference type="NCBI Taxonomy" id="4787"/>
    <lineage>
        <taxon>Eukaryota</taxon>
        <taxon>Sar</taxon>
        <taxon>Stramenopiles</taxon>
        <taxon>Oomycota</taxon>
        <taxon>Peronosporomycetes</taxon>
        <taxon>Peronosporales</taxon>
        <taxon>Peronosporaceae</taxon>
        <taxon>Phytophthora</taxon>
    </lineage>
</organism>
<dbReference type="EMBL" id="JAACNO010000735">
    <property type="protein sequence ID" value="KAF4145419.1"/>
    <property type="molecule type" value="Genomic_DNA"/>
</dbReference>
<evidence type="ECO:0000313" key="2">
    <source>
        <dbReference type="EMBL" id="KAF4145419.1"/>
    </source>
</evidence>
<feature type="compositionally biased region" description="Basic and acidic residues" evidence="1">
    <location>
        <begin position="173"/>
        <end position="182"/>
    </location>
</feature>
<gene>
    <name evidence="2" type="ORF">GN958_ATG05449</name>
</gene>